<evidence type="ECO:0000256" key="1">
    <source>
        <dbReference type="SAM" id="MobiDB-lite"/>
    </source>
</evidence>
<feature type="transmembrane region" description="Helical" evidence="2">
    <location>
        <begin position="14"/>
        <end position="36"/>
    </location>
</feature>
<gene>
    <name evidence="3" type="ORF">I6G59_16860</name>
</gene>
<name>A0A7T2TKP7_9MICO</name>
<evidence type="ECO:0000313" key="4">
    <source>
        <dbReference type="Proteomes" id="UP000594979"/>
    </source>
</evidence>
<dbReference type="RefSeq" id="WP_197932429.1">
    <property type="nucleotide sequence ID" value="NZ_CP065682.1"/>
</dbReference>
<evidence type="ECO:0000313" key="3">
    <source>
        <dbReference type="EMBL" id="QPS35629.1"/>
    </source>
</evidence>
<proteinExistence type="predicted"/>
<protein>
    <submittedName>
        <fullName evidence="3">Uncharacterized protein</fullName>
    </submittedName>
</protein>
<accession>A0A7T2TKP7</accession>
<dbReference type="Proteomes" id="UP000594979">
    <property type="component" value="Chromosome"/>
</dbReference>
<feature type="region of interest" description="Disordered" evidence="1">
    <location>
        <begin position="209"/>
        <end position="228"/>
    </location>
</feature>
<keyword evidence="2" id="KW-0472">Membrane</keyword>
<evidence type="ECO:0000256" key="2">
    <source>
        <dbReference type="SAM" id="Phobius"/>
    </source>
</evidence>
<keyword evidence="2" id="KW-0812">Transmembrane</keyword>
<dbReference type="AlphaFoldDB" id="A0A7T2TKP7"/>
<reference evidence="3 4" key="1">
    <citation type="submission" date="2020-12" db="EMBL/GenBank/DDBJ databases">
        <title>FDA dAtabase for Regulatory Grade micrObial Sequences (FDA-ARGOS): Supporting development and validation of Infectious Disease Dx tests.</title>
        <authorList>
            <person name="Sproer C."/>
            <person name="Gronow S."/>
            <person name="Severitt S."/>
            <person name="Schroder I."/>
            <person name="Tallon L."/>
            <person name="Sadzewicz L."/>
            <person name="Zhao X."/>
            <person name="Boylan J."/>
            <person name="Ott S."/>
            <person name="Bowen H."/>
            <person name="Vavikolanu K."/>
            <person name="Mehta A."/>
            <person name="Aluvathingal J."/>
            <person name="Nadendla S."/>
            <person name="Lowell S."/>
            <person name="Myers T."/>
            <person name="Yan Y."/>
            <person name="Sichtig H."/>
        </authorList>
    </citation>
    <scope>NUCLEOTIDE SEQUENCE [LARGE SCALE GENOMIC DNA]</scope>
    <source>
        <strain evidence="3 4">FDAARGOS_902</strain>
    </source>
</reference>
<dbReference type="EMBL" id="CP065682">
    <property type="protein sequence ID" value="QPS35629.1"/>
    <property type="molecule type" value="Genomic_DNA"/>
</dbReference>
<dbReference type="KEGG" id="bcau:I6G59_16860"/>
<sequence length="245" mass="25958">MKLSEQPTHIRRRLVALAAAALVAIILTAIGGYGLLIGPRITRDATVPGTENDPVPAPSTAPAEVTIPNLSASTDPETFARNVAEALFTWDTGSGLMPLDYTAPILEFADPAGTEQAGLASDIASYLPDRDAWTNLRQYATAQSLSIDDAYVPEAWDEALAQARPGQLPDGAIAVTIEGTRHRTGVWNDEPVQSAHPVAFTVFLTCPDADAPTTSRPDGDDGSPAAEEAPTCFVMRLSILDKPLR</sequence>
<organism evidence="3 4">
    <name type="scientific">Brevibacterium casei</name>
    <dbReference type="NCBI Taxonomy" id="33889"/>
    <lineage>
        <taxon>Bacteria</taxon>
        <taxon>Bacillati</taxon>
        <taxon>Actinomycetota</taxon>
        <taxon>Actinomycetes</taxon>
        <taxon>Micrococcales</taxon>
        <taxon>Brevibacteriaceae</taxon>
        <taxon>Brevibacterium</taxon>
    </lineage>
</organism>
<keyword evidence="2" id="KW-1133">Transmembrane helix</keyword>